<dbReference type="STRING" id="1117647.M5M_03690"/>
<evidence type="ECO:0000256" key="6">
    <source>
        <dbReference type="ARBA" id="ARBA00023235"/>
    </source>
</evidence>
<dbReference type="CDD" id="cd00165">
    <property type="entry name" value="S4"/>
    <property type="match status" value="1"/>
</dbReference>
<evidence type="ECO:0000256" key="5">
    <source>
        <dbReference type="ARBA" id="ARBA00022884"/>
    </source>
</evidence>
<dbReference type="InterPro" id="IPR036986">
    <property type="entry name" value="S4_RNA-bd_sf"/>
</dbReference>
<dbReference type="GO" id="GO:0003723">
    <property type="term" value="F:RNA binding"/>
    <property type="evidence" value="ECO:0007669"/>
    <property type="project" value="UniProtKB-KW"/>
</dbReference>
<dbReference type="CDD" id="cd02869">
    <property type="entry name" value="PseudoU_synth_RluA_like"/>
    <property type="match status" value="1"/>
</dbReference>
<keyword evidence="5 8" id="KW-0694">RNA-binding</keyword>
<evidence type="ECO:0000256" key="4">
    <source>
        <dbReference type="ARBA" id="ARBA00022552"/>
    </source>
</evidence>
<dbReference type="KEGG" id="saga:M5M_03690"/>
<dbReference type="Pfam" id="PF01479">
    <property type="entry name" value="S4"/>
    <property type="match status" value="1"/>
</dbReference>
<organism evidence="11 12">
    <name type="scientific">Simiduia agarivorans (strain DSM 21679 / JCM 13881 / BCRC 17597 / SA1)</name>
    <dbReference type="NCBI Taxonomy" id="1117647"/>
    <lineage>
        <taxon>Bacteria</taxon>
        <taxon>Pseudomonadati</taxon>
        <taxon>Pseudomonadota</taxon>
        <taxon>Gammaproteobacteria</taxon>
        <taxon>Cellvibrionales</taxon>
        <taxon>Cellvibrionaceae</taxon>
        <taxon>Simiduia</taxon>
    </lineage>
</organism>
<evidence type="ECO:0000256" key="7">
    <source>
        <dbReference type="PIRSR" id="PIRSR606225-1"/>
    </source>
</evidence>
<gene>
    <name evidence="11" type="ordered locus">M5M_03690</name>
</gene>
<dbReference type="Gene3D" id="3.10.290.10">
    <property type="entry name" value="RNA-binding S4 domain"/>
    <property type="match status" value="1"/>
</dbReference>
<protein>
    <recommendedName>
        <fullName evidence="9">Pseudouridine synthase</fullName>
        <ecNumber evidence="9">5.4.99.-</ecNumber>
    </recommendedName>
</protein>
<dbReference type="PROSITE" id="PS01129">
    <property type="entry name" value="PSI_RLU"/>
    <property type="match status" value="1"/>
</dbReference>
<evidence type="ECO:0000259" key="10">
    <source>
        <dbReference type="SMART" id="SM00363"/>
    </source>
</evidence>
<evidence type="ECO:0000256" key="9">
    <source>
        <dbReference type="RuleBase" id="RU362028"/>
    </source>
</evidence>
<dbReference type="eggNOG" id="COG0564">
    <property type="taxonomic scope" value="Bacteria"/>
</dbReference>
<dbReference type="Pfam" id="PF00849">
    <property type="entry name" value="PseudoU_synth_2"/>
    <property type="match status" value="1"/>
</dbReference>
<dbReference type="InterPro" id="IPR006225">
    <property type="entry name" value="PsdUridine_synth_RluC/D"/>
</dbReference>
<keyword evidence="6 9" id="KW-0413">Isomerase</keyword>
<dbReference type="InterPro" id="IPR006224">
    <property type="entry name" value="PsdUridine_synth_RluA-like_CS"/>
</dbReference>
<comment type="catalytic activity">
    <reaction evidence="1">
        <text>uridine(955/2504/2580) in 23S rRNA = pseudouridine(955/2504/2580) in 23S rRNA</text>
        <dbReference type="Rhea" id="RHEA:42528"/>
        <dbReference type="Rhea" id="RHEA-COMP:10099"/>
        <dbReference type="Rhea" id="RHEA-COMP:10100"/>
        <dbReference type="ChEBI" id="CHEBI:65314"/>
        <dbReference type="ChEBI" id="CHEBI:65315"/>
        <dbReference type="EC" id="5.4.99.24"/>
    </reaction>
</comment>
<evidence type="ECO:0000256" key="3">
    <source>
        <dbReference type="ARBA" id="ARBA00010876"/>
    </source>
</evidence>
<evidence type="ECO:0000313" key="12">
    <source>
        <dbReference type="Proteomes" id="UP000000466"/>
    </source>
</evidence>
<comment type="catalytic activity">
    <reaction evidence="9">
        <text>a uridine in RNA = a pseudouridine in RNA</text>
        <dbReference type="Rhea" id="RHEA:48348"/>
        <dbReference type="Rhea" id="RHEA-COMP:12068"/>
        <dbReference type="Rhea" id="RHEA-COMP:12069"/>
        <dbReference type="ChEBI" id="CHEBI:65314"/>
        <dbReference type="ChEBI" id="CHEBI:65315"/>
    </reaction>
</comment>
<proteinExistence type="inferred from homology"/>
<dbReference type="Proteomes" id="UP000000466">
    <property type="component" value="Chromosome"/>
</dbReference>
<dbReference type="PROSITE" id="PS50889">
    <property type="entry name" value="S4"/>
    <property type="match status" value="1"/>
</dbReference>
<comment type="function">
    <text evidence="2">Responsible for synthesis of pseudouridine from uracil at positions 955, 2504 and 2580 in 23S ribosomal RNA.</text>
</comment>
<dbReference type="SUPFAM" id="SSF55120">
    <property type="entry name" value="Pseudouridine synthase"/>
    <property type="match status" value="1"/>
</dbReference>
<keyword evidence="12" id="KW-1185">Reference proteome</keyword>
<reference evidence="11 12" key="1">
    <citation type="journal article" date="2013" name="Genome Announc.">
        <title>Complete genome sequence of Simiduia agarivorans SA1(T), a marine bacterium able to degrade a variety of polysaccharides.</title>
        <authorList>
            <person name="Lin S.Y."/>
            <person name="Shieh W.Y."/>
            <person name="Chen J.S."/>
            <person name="Tang S.L."/>
        </authorList>
    </citation>
    <scope>NUCLEOTIDE SEQUENCE [LARGE SCALE GENOMIC DNA]</scope>
    <source>
        <strain evidence="12">DSM 21679 / JCM 13881 / BCRC 17597 / SA1</strain>
    </source>
</reference>
<keyword evidence="4" id="KW-0698">rRNA processing</keyword>
<dbReference type="EC" id="5.4.99.-" evidence="9"/>
<evidence type="ECO:0000256" key="2">
    <source>
        <dbReference type="ARBA" id="ARBA00002876"/>
    </source>
</evidence>
<evidence type="ECO:0000313" key="11">
    <source>
        <dbReference type="EMBL" id="AFU97947.2"/>
    </source>
</evidence>
<dbReference type="HOGENOM" id="CLU_016902_1_1_6"/>
<dbReference type="SMART" id="SM00363">
    <property type="entry name" value="S4"/>
    <property type="match status" value="1"/>
</dbReference>
<feature type="domain" description="RNA-binding S4" evidence="10">
    <location>
        <begin position="29"/>
        <end position="90"/>
    </location>
</feature>
<dbReference type="EMBL" id="CP003746">
    <property type="protein sequence ID" value="AFU97947.2"/>
    <property type="molecule type" value="Genomic_DNA"/>
</dbReference>
<dbReference type="PANTHER" id="PTHR21600:SF92">
    <property type="entry name" value="RIBOSOMAL LARGE SUBUNIT PSEUDOURIDINE SYNTHASE C"/>
    <property type="match status" value="1"/>
</dbReference>
<accession>K4KVG6</accession>
<dbReference type="GO" id="GO:0160141">
    <property type="term" value="F:23S rRNA pseudouridine(955/2504/2580) synthase activity"/>
    <property type="evidence" value="ECO:0007669"/>
    <property type="project" value="UniProtKB-EC"/>
</dbReference>
<evidence type="ECO:0000256" key="8">
    <source>
        <dbReference type="PROSITE-ProRule" id="PRU00182"/>
    </source>
</evidence>
<dbReference type="GO" id="GO:0000455">
    <property type="term" value="P:enzyme-directed rRNA pseudouridine synthesis"/>
    <property type="evidence" value="ECO:0007669"/>
    <property type="project" value="TreeGrafter"/>
</dbReference>
<dbReference type="InterPro" id="IPR006145">
    <property type="entry name" value="PsdUridine_synth_RsuA/RluA"/>
</dbReference>
<dbReference type="InterPro" id="IPR050188">
    <property type="entry name" value="RluA_PseudoU_synthase"/>
</dbReference>
<dbReference type="NCBIfam" id="NF008249">
    <property type="entry name" value="PRK11025.1"/>
    <property type="match status" value="1"/>
</dbReference>
<evidence type="ECO:0000256" key="1">
    <source>
        <dbReference type="ARBA" id="ARBA00000381"/>
    </source>
</evidence>
<name>K4KVG6_SIMAS</name>
<dbReference type="AlphaFoldDB" id="K4KVG6"/>
<dbReference type="SUPFAM" id="SSF55174">
    <property type="entry name" value="Alpha-L RNA-binding motif"/>
    <property type="match status" value="1"/>
</dbReference>
<comment type="similarity">
    <text evidence="3 9">Belongs to the pseudouridine synthase RluA family.</text>
</comment>
<feature type="active site" evidence="7">
    <location>
        <position position="152"/>
    </location>
</feature>
<sequence>MAASDGVRGMMQDFHQVQFFTVEPDFAGQRVDNFLLARLKGLPKSRLYRLLRKGEVRVNKGRVKPEYKLAAGDLVRVPPIRLAQAGDQVPIGSALADKLEQAILYEDEWLMAVNKPPGLAVHGGSGVQLGLIEGLRQMRPDCRFLELVHRLDRETSGVILVAKKRTALKHLQAQFREKSENLSLKGVLKTYLALVDGQWPLEKSRIDAPLLRTELPNGDRLVKVSDEGKPSRTEFSVVQVLRGATLVQARPVTGRTHQIRVHARIAGCPLLGDEKYGIDSVNSRLKPLGLKRLCLHAAELVFKHPESDSVQTLIAPLPVDMQQLVEALCC</sequence>
<dbReference type="Gene3D" id="3.30.2350.10">
    <property type="entry name" value="Pseudouridine synthase"/>
    <property type="match status" value="1"/>
</dbReference>
<dbReference type="InterPro" id="IPR020103">
    <property type="entry name" value="PsdUridine_synth_cat_dom_sf"/>
</dbReference>
<dbReference type="InterPro" id="IPR002942">
    <property type="entry name" value="S4_RNA-bd"/>
</dbReference>
<dbReference type="NCBIfam" id="TIGR00005">
    <property type="entry name" value="rluA_subfam"/>
    <property type="match status" value="1"/>
</dbReference>
<dbReference type="PANTHER" id="PTHR21600">
    <property type="entry name" value="MITOCHONDRIAL RNA PSEUDOURIDINE SYNTHASE"/>
    <property type="match status" value="1"/>
</dbReference>